<evidence type="ECO:0000256" key="3">
    <source>
        <dbReference type="ARBA" id="ARBA00023163"/>
    </source>
</evidence>
<dbReference type="SMART" id="SM00895">
    <property type="entry name" value="FCD"/>
    <property type="match status" value="1"/>
</dbReference>
<organism evidence="5 6">
    <name type="scientific">Faunimonas pinastri</name>
    <dbReference type="NCBI Taxonomy" id="1855383"/>
    <lineage>
        <taxon>Bacteria</taxon>
        <taxon>Pseudomonadati</taxon>
        <taxon>Pseudomonadota</taxon>
        <taxon>Alphaproteobacteria</taxon>
        <taxon>Hyphomicrobiales</taxon>
        <taxon>Afifellaceae</taxon>
        <taxon>Faunimonas</taxon>
    </lineage>
</organism>
<keyword evidence="2" id="KW-0238">DNA-binding</keyword>
<evidence type="ECO:0000313" key="5">
    <source>
        <dbReference type="EMBL" id="SEQ27943.1"/>
    </source>
</evidence>
<dbReference type="SUPFAM" id="SSF46785">
    <property type="entry name" value="Winged helix' DNA-binding domain"/>
    <property type="match status" value="2"/>
</dbReference>
<dbReference type="STRING" id="1855383.SAMN05216548_103238"/>
<gene>
    <name evidence="5" type="ORF">SAMN05216548_103238</name>
</gene>
<dbReference type="PANTHER" id="PTHR43537:SF49">
    <property type="entry name" value="TRANSCRIPTIONAL REGULATORY PROTEIN"/>
    <property type="match status" value="1"/>
</dbReference>
<sequence>MGRSPIQRRYRLANQILDVVREARFEPGHHLREQALGDLLQVSRTPVRSALMLLADHGVLEAKKNHGFFLKASPDELQRLEVEVPPTSDQDLYTLIVQDRLAKNLPDSFIQSDIARRYDADRAALQKTLTRLVDDGLLQRNAGRGWTFMPTLDTGVALSNSYDFRRVLEPAALLLPGFTPDPGMIERVRLQHLYLEAHPDIASVDRRQLFETDRQFHEMLVEFCGNPFFLQAIQQQNRMRRLLEFTGYSNRRRVRDWCREHLAILDAVEAGNQRDAARLMSEHLEHALQAAPALSKSKARPARKTAQV</sequence>
<dbReference type="Gene3D" id="1.10.10.10">
    <property type="entry name" value="Winged helix-like DNA-binding domain superfamily/Winged helix DNA-binding domain"/>
    <property type="match status" value="1"/>
</dbReference>
<dbReference type="GO" id="GO:0003677">
    <property type="term" value="F:DNA binding"/>
    <property type="evidence" value="ECO:0007669"/>
    <property type="project" value="UniProtKB-KW"/>
</dbReference>
<dbReference type="Pfam" id="PF00392">
    <property type="entry name" value="GntR"/>
    <property type="match status" value="1"/>
</dbReference>
<keyword evidence="3" id="KW-0804">Transcription</keyword>
<dbReference type="PROSITE" id="PS50949">
    <property type="entry name" value="HTH_GNTR"/>
    <property type="match status" value="1"/>
</dbReference>
<reference evidence="5 6" key="1">
    <citation type="submission" date="2016-10" db="EMBL/GenBank/DDBJ databases">
        <authorList>
            <person name="de Groot N.N."/>
        </authorList>
    </citation>
    <scope>NUCLEOTIDE SEQUENCE [LARGE SCALE GENOMIC DNA]</scope>
    <source>
        <strain evidence="5 6">A52C2</strain>
    </source>
</reference>
<evidence type="ECO:0000313" key="6">
    <source>
        <dbReference type="Proteomes" id="UP000199647"/>
    </source>
</evidence>
<dbReference type="InterPro" id="IPR036390">
    <property type="entry name" value="WH_DNA-bd_sf"/>
</dbReference>
<proteinExistence type="predicted"/>
<dbReference type="OrthoDB" id="9788098at2"/>
<dbReference type="InterPro" id="IPR008920">
    <property type="entry name" value="TF_FadR/GntR_C"/>
</dbReference>
<dbReference type="Gene3D" id="1.20.120.530">
    <property type="entry name" value="GntR ligand-binding domain-like"/>
    <property type="match status" value="1"/>
</dbReference>
<accession>A0A1H9ERX4</accession>
<dbReference type="GO" id="GO:0003700">
    <property type="term" value="F:DNA-binding transcription factor activity"/>
    <property type="evidence" value="ECO:0007669"/>
    <property type="project" value="InterPro"/>
</dbReference>
<dbReference type="Proteomes" id="UP000199647">
    <property type="component" value="Unassembled WGS sequence"/>
</dbReference>
<protein>
    <submittedName>
        <fullName evidence="5">Transcriptional regulator, GntR family</fullName>
    </submittedName>
</protein>
<dbReference type="InterPro" id="IPR000524">
    <property type="entry name" value="Tscrpt_reg_HTH_GntR"/>
</dbReference>
<evidence type="ECO:0000259" key="4">
    <source>
        <dbReference type="PROSITE" id="PS50949"/>
    </source>
</evidence>
<dbReference type="RefSeq" id="WP_092495837.1">
    <property type="nucleotide sequence ID" value="NZ_FOFG01000003.1"/>
</dbReference>
<dbReference type="EMBL" id="FOFG01000003">
    <property type="protein sequence ID" value="SEQ27943.1"/>
    <property type="molecule type" value="Genomic_DNA"/>
</dbReference>
<dbReference type="InterPro" id="IPR036388">
    <property type="entry name" value="WH-like_DNA-bd_sf"/>
</dbReference>
<dbReference type="InterPro" id="IPR011711">
    <property type="entry name" value="GntR_C"/>
</dbReference>
<name>A0A1H9ERX4_9HYPH</name>
<dbReference type="Pfam" id="PF07729">
    <property type="entry name" value="FCD"/>
    <property type="match status" value="1"/>
</dbReference>
<feature type="domain" description="HTH gntR-type" evidence="4">
    <location>
        <begin position="6"/>
        <end position="73"/>
    </location>
</feature>
<dbReference type="SUPFAM" id="SSF48008">
    <property type="entry name" value="GntR ligand-binding domain-like"/>
    <property type="match status" value="1"/>
</dbReference>
<dbReference type="AlphaFoldDB" id="A0A1H9ERX4"/>
<dbReference type="SMART" id="SM00345">
    <property type="entry name" value="HTH_GNTR"/>
    <property type="match status" value="2"/>
</dbReference>
<evidence type="ECO:0000256" key="1">
    <source>
        <dbReference type="ARBA" id="ARBA00023015"/>
    </source>
</evidence>
<dbReference type="PANTHER" id="PTHR43537">
    <property type="entry name" value="TRANSCRIPTIONAL REGULATOR, GNTR FAMILY"/>
    <property type="match status" value="1"/>
</dbReference>
<evidence type="ECO:0000256" key="2">
    <source>
        <dbReference type="ARBA" id="ARBA00023125"/>
    </source>
</evidence>
<keyword evidence="1" id="KW-0805">Transcription regulation</keyword>
<keyword evidence="6" id="KW-1185">Reference proteome</keyword>